<dbReference type="GO" id="GO:0005829">
    <property type="term" value="C:cytosol"/>
    <property type="evidence" value="ECO:0007669"/>
    <property type="project" value="TreeGrafter"/>
</dbReference>
<dbReference type="PATRIC" id="fig|37927.3.peg.716"/>
<sequence>MARAAHGEDGPFDDVDRIAVLRGGGIGDLLSALPALDALSQTYRPAHLTLLTTPLLAALLEDRPGPWDRVAVVPTFPDAPDASGHTWRDDPRTGELVSALQAEQIGLAAQLHGGGKNSNPFVLALGAAHTVGCSTPDADPLERQLTHLYYQREVDRWLEVVALAGAETSRLEPRLAAVPADAEAAAPWLQTEARGLVVVHPGATDPRRRWPAHRFAHVAAALAEEGWQVLVVGDPGERELAEGIAHDAVATAPSAAHRIGSAAGQTDLHALVGLLDAARLVVANDSGPRHLAQALGTPTASVYWGPNLVNAGPRQRRMHRVQISWRQLCPVCGADGTDPFGRSCDHSDPWVADVQADDVLDDARALLAGR</sequence>
<dbReference type="GO" id="GO:0009244">
    <property type="term" value="P:lipopolysaccharide core region biosynthetic process"/>
    <property type="evidence" value="ECO:0007669"/>
    <property type="project" value="TreeGrafter"/>
</dbReference>
<dbReference type="PANTHER" id="PTHR30160:SF1">
    <property type="entry name" value="LIPOPOLYSACCHARIDE 1,2-N-ACETYLGLUCOSAMINETRANSFERASE-RELATED"/>
    <property type="match status" value="1"/>
</dbReference>
<dbReference type="InterPro" id="IPR002201">
    <property type="entry name" value="Glyco_trans_9"/>
</dbReference>
<dbReference type="EMBL" id="CP014518">
    <property type="protein sequence ID" value="AMM31387.1"/>
    <property type="molecule type" value="Genomic_DNA"/>
</dbReference>
<dbReference type="PANTHER" id="PTHR30160">
    <property type="entry name" value="TETRAACYLDISACCHARIDE 4'-KINASE-RELATED"/>
    <property type="match status" value="1"/>
</dbReference>
<dbReference type="Gene3D" id="3.40.50.2000">
    <property type="entry name" value="Glycogen Phosphorylase B"/>
    <property type="match status" value="2"/>
</dbReference>
<dbReference type="STRING" id="37927.SA2016_0697"/>
<keyword evidence="4" id="KW-1185">Reference proteome</keyword>
<evidence type="ECO:0000256" key="1">
    <source>
        <dbReference type="ARBA" id="ARBA00022676"/>
    </source>
</evidence>
<organism evidence="3 4">
    <name type="scientific">Sinomonas atrocyanea</name>
    <dbReference type="NCBI Taxonomy" id="37927"/>
    <lineage>
        <taxon>Bacteria</taxon>
        <taxon>Bacillati</taxon>
        <taxon>Actinomycetota</taxon>
        <taxon>Actinomycetes</taxon>
        <taxon>Micrococcales</taxon>
        <taxon>Micrococcaceae</taxon>
        <taxon>Sinomonas</taxon>
    </lineage>
</organism>
<dbReference type="Proteomes" id="UP000070134">
    <property type="component" value="Chromosome"/>
</dbReference>
<dbReference type="CDD" id="cd03789">
    <property type="entry name" value="GT9_LPS_heptosyltransferase"/>
    <property type="match status" value="1"/>
</dbReference>
<dbReference type="SUPFAM" id="SSF53756">
    <property type="entry name" value="UDP-Glycosyltransferase/glycogen phosphorylase"/>
    <property type="match status" value="1"/>
</dbReference>
<dbReference type="AlphaFoldDB" id="A0A126ZWP9"/>
<dbReference type="KEGG" id="satk:SA2016_0697"/>
<name>A0A126ZWP9_9MICC</name>
<reference evidence="3 4" key="1">
    <citation type="submission" date="2016-02" db="EMBL/GenBank/DDBJ databases">
        <title>Complete genome of Sinomonas atrocyanea KCTC 3377.</title>
        <authorList>
            <person name="Kim K.M."/>
        </authorList>
    </citation>
    <scope>NUCLEOTIDE SEQUENCE [LARGE SCALE GENOMIC DNA]</scope>
    <source>
        <strain evidence="3 4">KCTC 3377</strain>
    </source>
</reference>
<proteinExistence type="predicted"/>
<evidence type="ECO:0000256" key="2">
    <source>
        <dbReference type="ARBA" id="ARBA00022679"/>
    </source>
</evidence>
<evidence type="ECO:0000313" key="3">
    <source>
        <dbReference type="EMBL" id="AMM31387.1"/>
    </source>
</evidence>
<evidence type="ECO:0000313" key="4">
    <source>
        <dbReference type="Proteomes" id="UP000070134"/>
    </source>
</evidence>
<dbReference type="GO" id="GO:0008713">
    <property type="term" value="F:ADP-heptose-lipopolysaccharide heptosyltransferase activity"/>
    <property type="evidence" value="ECO:0007669"/>
    <property type="project" value="TreeGrafter"/>
</dbReference>
<keyword evidence="1" id="KW-0328">Glycosyltransferase</keyword>
<accession>A0A126ZWP9</accession>
<protein>
    <submittedName>
        <fullName evidence="3">Glycosyl transferase</fullName>
    </submittedName>
</protein>
<dbReference type="InterPro" id="IPR051199">
    <property type="entry name" value="LPS_LOS_Heptosyltrfase"/>
</dbReference>
<dbReference type="Pfam" id="PF01075">
    <property type="entry name" value="Glyco_transf_9"/>
    <property type="match status" value="1"/>
</dbReference>
<keyword evidence="2 3" id="KW-0808">Transferase</keyword>
<gene>
    <name evidence="3" type="ORF">SA2016_0697</name>
</gene>